<dbReference type="PROSITE" id="PS51362">
    <property type="entry name" value="TGF_BETA_2"/>
    <property type="match status" value="1"/>
</dbReference>
<comment type="subcellular location">
    <subcellularLocation>
        <location evidence="1">Secreted</location>
    </subcellularLocation>
</comment>
<dbReference type="FunFam" id="2.10.90.10:FF:000026">
    <property type="entry name" value="Nodal homolog 3-A"/>
    <property type="match status" value="1"/>
</dbReference>
<evidence type="ECO:0000256" key="2">
    <source>
        <dbReference type="ARBA" id="ARBA00006656"/>
    </source>
</evidence>
<dbReference type="Pfam" id="PF00019">
    <property type="entry name" value="TGF_beta"/>
    <property type="match status" value="1"/>
</dbReference>
<dbReference type="GO" id="GO:0005125">
    <property type="term" value="F:cytokine activity"/>
    <property type="evidence" value="ECO:0007669"/>
    <property type="project" value="TreeGrafter"/>
</dbReference>
<keyword evidence="6 12" id="KW-0732">Signal</keyword>
<feature type="compositionally biased region" description="Basic residues" evidence="11">
    <location>
        <begin position="268"/>
        <end position="288"/>
    </location>
</feature>
<keyword evidence="9" id="KW-0325">Glycoprotein</keyword>
<evidence type="ECO:0000256" key="6">
    <source>
        <dbReference type="ARBA" id="ARBA00022729"/>
    </source>
</evidence>
<evidence type="ECO:0000259" key="13">
    <source>
        <dbReference type="PROSITE" id="PS51362"/>
    </source>
</evidence>
<keyword evidence="5" id="KW-0165">Cleavage on pair of basic residues</keyword>
<dbReference type="AlphaFoldDB" id="Q8MY89"/>
<evidence type="ECO:0000313" key="14">
    <source>
        <dbReference type="EMBL" id="BAC11909.1"/>
    </source>
</evidence>
<dbReference type="SUPFAM" id="SSF57501">
    <property type="entry name" value="Cystine-knot cytokines"/>
    <property type="match status" value="1"/>
</dbReference>
<gene>
    <name evidence="14" type="primary">HrNodal</name>
</gene>
<evidence type="ECO:0000256" key="4">
    <source>
        <dbReference type="ARBA" id="ARBA00022525"/>
    </source>
</evidence>
<keyword evidence="7 10" id="KW-0339">Growth factor</keyword>
<sequence length="423" mass="49057">MNCKLIVMTVIFVVFNITSSESRLSGLRALSSSQNKDLPARMVEFHQQILKRLEIHTSTESSANLASSYMMELYQKKSDISTAQSPIFARSFSQRRDSRKQNGRERAALKRSDIIRSFSATESQVIGETLVVSFDMSAVKSGERIRFSEMRMKMSESLKDVSTIVIRQQIKTSHKVPGFRNLGSVQINPERISSPKKITLDTTNIIRRWYRANTQTSASFSDDIDSNERAEEDSMADEDFTLVIFSNNEDYNLMDTTNERLNRFRRESGHRHHHERQRRRRQKNKRRNKNEDNKNEIEEALKAPEHPIPENVYPQSKTPVHCRKVAFEVDFDKIGWGEWIIYPRRYNAFRCEGTCNVAMMQQKTSTNHAYVQSMFSTSRPDLDIPLPCCVPTKLKSLSLLYFENGEVVQRDHEEMVVEECGCR</sequence>
<reference evidence="14" key="1">
    <citation type="journal article" date="2002" name="Dev. Genes Evol.">
        <title>HrNodal, the ascidian nodal-related gene, is expressed in the left side of the epidermis, and lies upstream of HrPitx.</title>
        <authorList>
            <person name="Morokuma J."/>
            <person name="Ueno M."/>
            <person name="Kawanishi H."/>
            <person name="Saiga H."/>
            <person name="Nishida H."/>
        </authorList>
    </citation>
    <scope>NUCLEOTIDE SEQUENCE</scope>
</reference>
<feature type="region of interest" description="Disordered" evidence="11">
    <location>
        <begin position="265"/>
        <end position="315"/>
    </location>
</feature>
<organism evidence="14">
    <name type="scientific">Halocynthia roretzi</name>
    <name type="common">Sea squirt</name>
    <name type="synonym">Cynthia roretzi</name>
    <dbReference type="NCBI Taxonomy" id="7729"/>
    <lineage>
        <taxon>Eukaryota</taxon>
        <taxon>Metazoa</taxon>
        <taxon>Chordata</taxon>
        <taxon>Tunicata</taxon>
        <taxon>Ascidiacea</taxon>
        <taxon>Stolidobranchia</taxon>
        <taxon>Pyuridae</taxon>
        <taxon>Halocynthia</taxon>
    </lineage>
</organism>
<accession>Q8MY89</accession>
<evidence type="ECO:0000256" key="3">
    <source>
        <dbReference type="ARBA" id="ARBA00022473"/>
    </source>
</evidence>
<comment type="similarity">
    <text evidence="2 10">Belongs to the TGF-beta family.</text>
</comment>
<feature type="signal peptide" evidence="12">
    <location>
        <begin position="1"/>
        <end position="20"/>
    </location>
</feature>
<keyword evidence="8" id="KW-1015">Disulfide bond</keyword>
<feature type="domain" description="TGF-beta family profile" evidence="13">
    <location>
        <begin position="278"/>
        <end position="423"/>
    </location>
</feature>
<dbReference type="SMART" id="SM00204">
    <property type="entry name" value="TGFB"/>
    <property type="match status" value="1"/>
</dbReference>
<keyword evidence="3" id="KW-0217">Developmental protein</keyword>
<protein>
    <submittedName>
        <fullName evidence="14">HrNodal</fullName>
    </submittedName>
</protein>
<keyword evidence="4" id="KW-0964">Secreted</keyword>
<evidence type="ECO:0000256" key="12">
    <source>
        <dbReference type="SAM" id="SignalP"/>
    </source>
</evidence>
<dbReference type="PROSITE" id="PS00250">
    <property type="entry name" value="TGF_BETA_1"/>
    <property type="match status" value="1"/>
</dbReference>
<evidence type="ECO:0000256" key="7">
    <source>
        <dbReference type="ARBA" id="ARBA00023030"/>
    </source>
</evidence>
<dbReference type="GO" id="GO:0008083">
    <property type="term" value="F:growth factor activity"/>
    <property type="evidence" value="ECO:0007669"/>
    <property type="project" value="UniProtKB-KW"/>
</dbReference>
<dbReference type="PANTHER" id="PTHR11848:SF302">
    <property type="entry name" value="TGF-BETA FAMILY PROFILE DOMAIN-CONTAINING PROTEIN"/>
    <property type="match status" value="1"/>
</dbReference>
<dbReference type="CDD" id="cd13759">
    <property type="entry name" value="TGF_beta_NODAL"/>
    <property type="match status" value="1"/>
</dbReference>
<dbReference type="InterPro" id="IPR017948">
    <property type="entry name" value="TGFb_CS"/>
</dbReference>
<evidence type="ECO:0000256" key="8">
    <source>
        <dbReference type="ARBA" id="ARBA00023157"/>
    </source>
</evidence>
<dbReference type="InterPro" id="IPR029034">
    <property type="entry name" value="Cystine-knot_cytokine"/>
</dbReference>
<feature type="compositionally biased region" description="Basic and acidic residues" evidence="11">
    <location>
        <begin position="289"/>
        <end position="308"/>
    </location>
</feature>
<evidence type="ECO:0000256" key="9">
    <source>
        <dbReference type="ARBA" id="ARBA00023180"/>
    </source>
</evidence>
<feature type="chain" id="PRO_5004312818" evidence="12">
    <location>
        <begin position="21"/>
        <end position="423"/>
    </location>
</feature>
<evidence type="ECO:0000256" key="5">
    <source>
        <dbReference type="ARBA" id="ARBA00022685"/>
    </source>
</evidence>
<evidence type="ECO:0000256" key="1">
    <source>
        <dbReference type="ARBA" id="ARBA00004613"/>
    </source>
</evidence>
<evidence type="ECO:0000256" key="11">
    <source>
        <dbReference type="SAM" id="MobiDB-lite"/>
    </source>
</evidence>
<evidence type="ECO:0000256" key="10">
    <source>
        <dbReference type="RuleBase" id="RU000354"/>
    </source>
</evidence>
<dbReference type="InterPro" id="IPR015615">
    <property type="entry name" value="TGF-beta-rel"/>
</dbReference>
<dbReference type="PANTHER" id="PTHR11848">
    <property type="entry name" value="TGF-BETA FAMILY"/>
    <property type="match status" value="1"/>
</dbReference>
<dbReference type="Gene3D" id="2.10.90.10">
    <property type="entry name" value="Cystine-knot cytokines"/>
    <property type="match status" value="1"/>
</dbReference>
<dbReference type="EMBL" id="AB069969">
    <property type="protein sequence ID" value="BAC11909.1"/>
    <property type="molecule type" value="mRNA"/>
</dbReference>
<name>Q8MY89_HALRO</name>
<proteinExistence type="evidence at transcript level"/>
<dbReference type="InterPro" id="IPR001839">
    <property type="entry name" value="TGF-b_C"/>
</dbReference>
<dbReference type="GO" id="GO:0005615">
    <property type="term" value="C:extracellular space"/>
    <property type="evidence" value="ECO:0007669"/>
    <property type="project" value="TreeGrafter"/>
</dbReference>